<accession>A0A928VR82</accession>
<name>A0A928VR82_9CYAN</name>
<dbReference type="RefSeq" id="WP_264327996.1">
    <property type="nucleotide sequence ID" value="NZ_JADEXQ010000160.1"/>
</dbReference>
<dbReference type="AlphaFoldDB" id="A0A928VR82"/>
<proteinExistence type="predicted"/>
<evidence type="ECO:0000313" key="2">
    <source>
        <dbReference type="Proteomes" id="UP000625316"/>
    </source>
</evidence>
<dbReference type="NCBIfam" id="TIGR03698">
    <property type="entry name" value="clan_AA_DTGF"/>
    <property type="match status" value="1"/>
</dbReference>
<dbReference type="EC" id="3.4.23.-" evidence="1"/>
<keyword evidence="1" id="KW-0645">Protease</keyword>
<dbReference type="Proteomes" id="UP000625316">
    <property type="component" value="Unassembled WGS sequence"/>
</dbReference>
<sequence>MMQGFVNESEEAIIAVVVRNGTKLRSVDAVIDTGFTGFLSLPISMIDALGLAWSYRDRGTLGDGSETLFDIYEGTVIWDGKIQAIEINAADTEPLLGMRILQGYRLQLDNVPGGLVKIEILPDR</sequence>
<comment type="caution">
    <text evidence="1">The sequence shown here is derived from an EMBL/GenBank/DDBJ whole genome shotgun (WGS) entry which is preliminary data.</text>
</comment>
<reference evidence="1" key="1">
    <citation type="submission" date="2020-10" db="EMBL/GenBank/DDBJ databases">
        <authorList>
            <person name="Castelo-Branco R."/>
            <person name="Eusebio N."/>
            <person name="Adriana R."/>
            <person name="Vieira A."/>
            <person name="Brugerolle De Fraissinette N."/>
            <person name="Rezende De Castro R."/>
            <person name="Schneider M.P."/>
            <person name="Vasconcelos V."/>
            <person name="Leao P.N."/>
        </authorList>
    </citation>
    <scope>NUCLEOTIDE SEQUENCE</scope>
    <source>
        <strain evidence="1">LEGE 11480</strain>
    </source>
</reference>
<evidence type="ECO:0000313" key="1">
    <source>
        <dbReference type="EMBL" id="MBE9033186.1"/>
    </source>
</evidence>
<dbReference type="GO" id="GO:0006508">
    <property type="term" value="P:proteolysis"/>
    <property type="evidence" value="ECO:0007669"/>
    <property type="project" value="UniProtKB-KW"/>
</dbReference>
<dbReference type="GO" id="GO:0008233">
    <property type="term" value="F:peptidase activity"/>
    <property type="evidence" value="ECO:0007669"/>
    <property type="project" value="UniProtKB-KW"/>
</dbReference>
<dbReference type="EMBL" id="JADEXQ010000160">
    <property type="protein sequence ID" value="MBE9033186.1"/>
    <property type="molecule type" value="Genomic_DNA"/>
</dbReference>
<protein>
    <submittedName>
        <fullName evidence="1">Clan AA aspartic protease</fullName>
        <ecNumber evidence="1">3.4.23.-</ecNumber>
    </submittedName>
</protein>
<gene>
    <name evidence="1" type="ORF">IQ266_25960</name>
</gene>
<keyword evidence="1" id="KW-0378">Hydrolase</keyword>
<dbReference type="InterPro" id="IPR022274">
    <property type="entry name" value="Peptidase_asp_AF0612"/>
</dbReference>
<keyword evidence="2" id="KW-1185">Reference proteome</keyword>
<organism evidence="1 2">
    <name type="scientific">Romeriopsis navalis LEGE 11480</name>
    <dbReference type="NCBI Taxonomy" id="2777977"/>
    <lineage>
        <taxon>Bacteria</taxon>
        <taxon>Bacillati</taxon>
        <taxon>Cyanobacteriota</taxon>
        <taxon>Cyanophyceae</taxon>
        <taxon>Leptolyngbyales</taxon>
        <taxon>Leptolyngbyaceae</taxon>
        <taxon>Romeriopsis</taxon>
        <taxon>Romeriopsis navalis</taxon>
    </lineage>
</organism>